<reference evidence="2 3" key="1">
    <citation type="submission" date="2022-02" db="EMBL/GenBank/DDBJ databases">
        <title>Paenibacillus sp. MBLB1776 Whole Genome Shotgun Sequencing.</title>
        <authorList>
            <person name="Hwang C.Y."/>
            <person name="Cho E.-S."/>
            <person name="Seo M.-J."/>
        </authorList>
    </citation>
    <scope>NUCLEOTIDE SEQUENCE [LARGE SCALE GENOMIC DNA]</scope>
    <source>
        <strain evidence="2 3">MBLB1776</strain>
    </source>
</reference>
<evidence type="ECO:0000313" key="3">
    <source>
        <dbReference type="Proteomes" id="UP001305702"/>
    </source>
</evidence>
<dbReference type="GO" id="GO:0006629">
    <property type="term" value="P:lipid metabolic process"/>
    <property type="evidence" value="ECO:0007669"/>
    <property type="project" value="InterPro"/>
</dbReference>
<accession>A0AA96LL18</accession>
<dbReference type="PANTHER" id="PTHR46211:SF1">
    <property type="entry name" value="GLYCEROPHOSPHODIESTER PHOSPHODIESTERASE, CYTOPLASMIC"/>
    <property type="match status" value="1"/>
</dbReference>
<dbReference type="AlphaFoldDB" id="A0AA96LL18"/>
<dbReference type="Pfam" id="PF03009">
    <property type="entry name" value="GDPD"/>
    <property type="match status" value="1"/>
</dbReference>
<dbReference type="InterPro" id="IPR030395">
    <property type="entry name" value="GP_PDE_dom"/>
</dbReference>
<dbReference type="SUPFAM" id="SSF51695">
    <property type="entry name" value="PLC-like phosphodiesterases"/>
    <property type="match status" value="1"/>
</dbReference>
<dbReference type="GO" id="GO:0008081">
    <property type="term" value="F:phosphoric diester hydrolase activity"/>
    <property type="evidence" value="ECO:0007669"/>
    <property type="project" value="InterPro"/>
</dbReference>
<sequence>MATNETKPLVIAHRGAAGEAPENTLAAFKLGLEQGCDAFELDVHLSKDGQIIVIHDGTINRTTNGTGAVADMTLEELRRYDAGSWFSEAYAGEKLPTLEEVFDLAPSGLMINVEIKGGIGAGMEEALVDLMRRKNRVDTVVVSSFDFITLATLKKLEPSVRVGLLYDNRLEHHWKLPEAAGVESFSLHVAMRRLEAAHSADAQAHGYAVYPWTLNDETIMRKAISFGVDGIITDYPGRLRAILEEN</sequence>
<evidence type="ECO:0000313" key="2">
    <source>
        <dbReference type="EMBL" id="WNQ13337.1"/>
    </source>
</evidence>
<dbReference type="InterPro" id="IPR017946">
    <property type="entry name" value="PLC-like_Pdiesterase_TIM-brl"/>
</dbReference>
<dbReference type="CDD" id="cd08563">
    <property type="entry name" value="GDPD_TtGDE_like"/>
    <property type="match status" value="1"/>
</dbReference>
<dbReference type="PROSITE" id="PS51704">
    <property type="entry name" value="GP_PDE"/>
    <property type="match status" value="1"/>
</dbReference>
<gene>
    <name evidence="2" type="ORF">MJA45_10020</name>
</gene>
<proteinExistence type="predicted"/>
<dbReference type="Proteomes" id="UP001305702">
    <property type="component" value="Chromosome"/>
</dbReference>
<protein>
    <submittedName>
        <fullName evidence="2">Glycerophosphodiester phosphodiesterase</fullName>
    </submittedName>
</protein>
<name>A0AA96LL18_9BACL</name>
<dbReference type="EMBL" id="CP130318">
    <property type="protein sequence ID" value="WNQ13337.1"/>
    <property type="molecule type" value="Genomic_DNA"/>
</dbReference>
<dbReference type="KEGG" id="paun:MJA45_10020"/>
<dbReference type="PANTHER" id="PTHR46211">
    <property type="entry name" value="GLYCEROPHOSPHORYL DIESTER PHOSPHODIESTERASE"/>
    <property type="match status" value="1"/>
</dbReference>
<organism evidence="2 3">
    <name type="scientific">Paenibacillus aurantius</name>
    <dbReference type="NCBI Taxonomy" id="2918900"/>
    <lineage>
        <taxon>Bacteria</taxon>
        <taxon>Bacillati</taxon>
        <taxon>Bacillota</taxon>
        <taxon>Bacilli</taxon>
        <taxon>Bacillales</taxon>
        <taxon>Paenibacillaceae</taxon>
        <taxon>Paenibacillus</taxon>
    </lineage>
</organism>
<feature type="domain" description="GP-PDE" evidence="1">
    <location>
        <begin position="8"/>
        <end position="243"/>
    </location>
</feature>
<dbReference type="Gene3D" id="3.20.20.190">
    <property type="entry name" value="Phosphatidylinositol (PI) phosphodiesterase"/>
    <property type="match status" value="1"/>
</dbReference>
<keyword evidence="3" id="KW-1185">Reference proteome</keyword>
<evidence type="ECO:0000259" key="1">
    <source>
        <dbReference type="PROSITE" id="PS51704"/>
    </source>
</evidence>
<dbReference type="RefSeq" id="WP_315607117.1">
    <property type="nucleotide sequence ID" value="NZ_CP130318.1"/>
</dbReference>
<dbReference type="PROSITE" id="PS50007">
    <property type="entry name" value="PIPLC_X_DOMAIN"/>
    <property type="match status" value="1"/>
</dbReference>